<gene>
    <name evidence="1" type="ORF">TZ88_01579</name>
</gene>
<evidence type="ECO:0000313" key="2">
    <source>
        <dbReference type="Proteomes" id="UP000033375"/>
    </source>
</evidence>
<dbReference type="NCBIfam" id="NF041285">
    <property type="entry name" value="ABC_SBP_TrpX"/>
    <property type="match status" value="1"/>
</dbReference>
<evidence type="ECO:0000313" key="1">
    <source>
        <dbReference type="EMBL" id="KJQ63935.1"/>
    </source>
</evidence>
<organism evidence="1 2">
    <name type="scientific">Streptococcus gordonii</name>
    <dbReference type="NCBI Taxonomy" id="1302"/>
    <lineage>
        <taxon>Bacteria</taxon>
        <taxon>Bacillati</taxon>
        <taxon>Bacillota</taxon>
        <taxon>Bacilli</taxon>
        <taxon>Lactobacillales</taxon>
        <taxon>Streptococcaceae</taxon>
        <taxon>Streptococcus</taxon>
    </lineage>
</organism>
<dbReference type="InterPro" id="IPR007487">
    <property type="entry name" value="ABC_transpt-TYRBP-like"/>
</dbReference>
<dbReference type="AlphaFoldDB" id="A0AB34S9L3"/>
<proteinExistence type="predicted"/>
<dbReference type="EMBL" id="JYGN01000006">
    <property type="protein sequence ID" value="KJQ63935.1"/>
    <property type="molecule type" value="Genomic_DNA"/>
</dbReference>
<accession>A0AB34S9L3</accession>
<dbReference type="RefSeq" id="WP_045635020.1">
    <property type="nucleotide sequence ID" value="NZ_JYGN01000006.1"/>
</dbReference>
<sequence length="334" mass="35273">MKNKRLLAVLAVLAVLVGGSLIYSSLNKGGGSKSTTDKKTVKVGVLQYVSHPSLDLIYKGIQEGLAEEGYKADDIEIDFMNAEGDQSKVATMSKQLVSNDNDVLIGIATPSAQGLASATKNKPVVMGAITDPIGANLVKNLEKPGGNITGVSDRNPAKQQLELIKKLTPNVKTIGALYSSSEDNSKSQVEEFKKLAEEAGYKVEEYSVPSTNEIASTMNVMTGKVDAIWIPIDNTIASAFATVVSSNKDAKKPIYPSATAMVEEGGLASVVVDQHDLGVATGKMAAKILKGAKPEETPVEIFNKGKSVINKKNAKELGITVPEDALKEAGQVIE</sequence>
<reference evidence="1 2" key="1">
    <citation type="submission" date="2015-02" db="EMBL/GenBank/DDBJ databases">
        <title>Evolution of amylase-binding proteins of oral streptococcal species.</title>
        <authorList>
            <person name="Haase E.M."/>
        </authorList>
    </citation>
    <scope>NUCLEOTIDE SEQUENCE [LARGE SCALE GENOMIC DNA]</scope>
    <source>
        <strain evidence="2">UB10712</strain>
    </source>
</reference>
<dbReference type="InterPro" id="IPR047776">
    <property type="entry name" value="ABC_SBP_TrpX-like"/>
</dbReference>
<dbReference type="SUPFAM" id="SSF53822">
    <property type="entry name" value="Periplasmic binding protein-like I"/>
    <property type="match status" value="1"/>
</dbReference>
<dbReference type="Pfam" id="PF04392">
    <property type="entry name" value="ABC_sub_bind"/>
    <property type="match status" value="1"/>
</dbReference>
<dbReference type="PANTHER" id="PTHR35271">
    <property type="entry name" value="ABC TRANSPORTER, SUBSTRATE-BINDING LIPOPROTEIN-RELATED"/>
    <property type="match status" value="1"/>
</dbReference>
<name>A0AB34S9L3_STRGN</name>
<dbReference type="PANTHER" id="PTHR35271:SF1">
    <property type="entry name" value="ABC TRANSPORTER, SUBSTRATE-BINDING LIPOPROTEIN"/>
    <property type="match status" value="1"/>
</dbReference>
<keyword evidence="1" id="KW-0449">Lipoprotein</keyword>
<protein>
    <submittedName>
        <fullName evidence="1">Lipoprotein</fullName>
    </submittedName>
</protein>
<dbReference type="Gene3D" id="3.40.50.2300">
    <property type="match status" value="2"/>
</dbReference>
<dbReference type="CDD" id="cd06325">
    <property type="entry name" value="PBP1_ABC_unchar_transporter"/>
    <property type="match status" value="1"/>
</dbReference>
<comment type="caution">
    <text evidence="1">The sequence shown here is derived from an EMBL/GenBank/DDBJ whole genome shotgun (WGS) entry which is preliminary data.</text>
</comment>
<dbReference type="InterPro" id="IPR028082">
    <property type="entry name" value="Peripla_BP_I"/>
</dbReference>
<dbReference type="Proteomes" id="UP000033375">
    <property type="component" value="Unassembled WGS sequence"/>
</dbReference>